<organism evidence="3 4">
    <name type="scientific">Streptomyces lonegramiae</name>
    <dbReference type="NCBI Taxonomy" id="3075524"/>
    <lineage>
        <taxon>Bacteria</taxon>
        <taxon>Bacillati</taxon>
        <taxon>Actinomycetota</taxon>
        <taxon>Actinomycetes</taxon>
        <taxon>Kitasatosporales</taxon>
        <taxon>Streptomycetaceae</taxon>
        <taxon>Streptomyces</taxon>
    </lineage>
</organism>
<feature type="compositionally biased region" description="Basic and acidic residues" evidence="1">
    <location>
        <begin position="69"/>
        <end position="86"/>
    </location>
</feature>
<dbReference type="Proteomes" id="UP001180754">
    <property type="component" value="Unassembled WGS sequence"/>
</dbReference>
<gene>
    <name evidence="3" type="ORF">RND15_42540</name>
</gene>
<feature type="domain" description="pPIWI-RE RNaseH" evidence="2">
    <location>
        <begin position="12"/>
        <end position="74"/>
    </location>
</feature>
<evidence type="ECO:0000313" key="3">
    <source>
        <dbReference type="EMBL" id="MDT0549306.1"/>
    </source>
</evidence>
<dbReference type="InterPro" id="IPR024996">
    <property type="entry name" value="RNaseH_pPIWI_RE"/>
</dbReference>
<evidence type="ECO:0000259" key="2">
    <source>
        <dbReference type="Pfam" id="PF13032"/>
    </source>
</evidence>
<evidence type="ECO:0000256" key="1">
    <source>
        <dbReference type="SAM" id="MobiDB-lite"/>
    </source>
</evidence>
<keyword evidence="4" id="KW-1185">Reference proteome</keyword>
<name>A0ABU2XTQ6_9ACTN</name>
<protein>
    <submittedName>
        <fullName evidence="3">RNaseH domain-containing protein</fullName>
    </submittedName>
</protein>
<feature type="region of interest" description="Disordered" evidence="1">
    <location>
        <begin position="69"/>
        <end position="98"/>
    </location>
</feature>
<sequence length="98" mass="10758">MAGPPPQARSHCEKNWYSMTATEIYPLACAEGVSAEALAVATAKLCHQTLFWSDRARFPVPLHAARQMDLDHPQYRRTALPEEKPAAEPGSDGEAPEL</sequence>
<dbReference type="Pfam" id="PF13032">
    <property type="entry name" value="RNaseH_pPIWI_RE"/>
    <property type="match status" value="1"/>
</dbReference>
<dbReference type="EMBL" id="JAVRFD010000033">
    <property type="protein sequence ID" value="MDT0549306.1"/>
    <property type="molecule type" value="Genomic_DNA"/>
</dbReference>
<comment type="caution">
    <text evidence="3">The sequence shown here is derived from an EMBL/GenBank/DDBJ whole genome shotgun (WGS) entry which is preliminary data.</text>
</comment>
<accession>A0ABU2XTQ6</accession>
<proteinExistence type="predicted"/>
<reference evidence="3" key="1">
    <citation type="submission" date="2024-05" db="EMBL/GenBank/DDBJ databases">
        <title>30 novel species of actinomycetes from the DSMZ collection.</title>
        <authorList>
            <person name="Nouioui I."/>
        </authorList>
    </citation>
    <scope>NUCLEOTIDE SEQUENCE</scope>
    <source>
        <strain evidence="3">DSM 41529</strain>
    </source>
</reference>
<dbReference type="RefSeq" id="WP_311729870.1">
    <property type="nucleotide sequence ID" value="NZ_JAVRFD010000033.1"/>
</dbReference>
<evidence type="ECO:0000313" key="4">
    <source>
        <dbReference type="Proteomes" id="UP001180754"/>
    </source>
</evidence>